<sequence length="228" mass="25989">MSHPTAAPTARLDTPWRRLLAWLDMLFVDHGLFRVLYNNLYALPGGLYRSSQPSPTQIRKYQRKYGIKTIINLRGADQTLRYALEEDVCRELGITLINHKGILSRSAPETQAVLATQALFDSIEYPALIHCKSGADRAGFAAALYRIFRLGEPVAQAKAELDWTYGHLKGSKTGILDFFFERYEASNAAQPTSFSQWLNEQYVRDTVKADFKVRGWADFIVDKLLRRE</sequence>
<dbReference type="RefSeq" id="WP_345919983.1">
    <property type="nucleotide sequence ID" value="NZ_JBDIVE010000006.1"/>
</dbReference>
<protein>
    <submittedName>
        <fullName evidence="3">Tyrosine-protein phosphatase</fullName>
    </submittedName>
</protein>
<proteinExistence type="inferred from homology"/>
<dbReference type="InterPro" id="IPR029021">
    <property type="entry name" value="Prot-tyrosine_phosphatase-like"/>
</dbReference>
<dbReference type="PANTHER" id="PTHR31126">
    <property type="entry name" value="TYROSINE-PROTEIN PHOSPHATASE"/>
    <property type="match status" value="1"/>
</dbReference>
<evidence type="ECO:0000313" key="4">
    <source>
        <dbReference type="Proteomes" id="UP001410394"/>
    </source>
</evidence>
<accession>A0ABU9YZS2</accession>
<dbReference type="InterPro" id="IPR055214">
    <property type="entry name" value="PTP-NADK"/>
</dbReference>
<feature type="domain" description="DSP-PTPase phosphatase fused to NAD+ Kinase" evidence="2">
    <location>
        <begin position="47"/>
        <end position="151"/>
    </location>
</feature>
<comment type="caution">
    <text evidence="3">The sequence shown here is derived from an EMBL/GenBank/DDBJ whole genome shotgun (WGS) entry which is preliminary data.</text>
</comment>
<gene>
    <name evidence="3" type="ORF">ABDB84_12035</name>
</gene>
<organism evidence="3 4">
    <name type="scientific">Uliginosibacterium sediminicola</name>
    <dbReference type="NCBI Taxonomy" id="2024550"/>
    <lineage>
        <taxon>Bacteria</taxon>
        <taxon>Pseudomonadati</taxon>
        <taxon>Pseudomonadota</taxon>
        <taxon>Betaproteobacteria</taxon>
        <taxon>Rhodocyclales</taxon>
        <taxon>Zoogloeaceae</taxon>
        <taxon>Uliginosibacterium</taxon>
    </lineage>
</organism>
<comment type="similarity">
    <text evidence="1">Belongs to the protein-tyrosine phosphatase family.</text>
</comment>
<dbReference type="Proteomes" id="UP001410394">
    <property type="component" value="Unassembled WGS sequence"/>
</dbReference>
<reference evidence="3 4" key="1">
    <citation type="journal article" date="2018" name="Int. J. Syst. Evol. Microbiol.">
        <title>Uliginosibacterium sediminicola sp. nov., isolated from freshwater sediment.</title>
        <authorList>
            <person name="Hwang W.M."/>
            <person name="Kim S.M."/>
            <person name="Kang K."/>
            <person name="Ahn T.Y."/>
        </authorList>
    </citation>
    <scope>NUCLEOTIDE SEQUENCE [LARGE SCALE GENOMIC DNA]</scope>
    <source>
        <strain evidence="3 4">M1-21</strain>
    </source>
</reference>
<evidence type="ECO:0000256" key="1">
    <source>
        <dbReference type="ARBA" id="ARBA00009580"/>
    </source>
</evidence>
<dbReference type="Gene3D" id="3.90.190.10">
    <property type="entry name" value="Protein tyrosine phosphatase superfamily"/>
    <property type="match status" value="1"/>
</dbReference>
<name>A0ABU9YZS2_9RHOO</name>
<dbReference type="EMBL" id="JBDIVE010000006">
    <property type="protein sequence ID" value="MEN3069210.1"/>
    <property type="molecule type" value="Genomic_DNA"/>
</dbReference>
<dbReference type="PANTHER" id="PTHR31126:SF72">
    <property type="entry name" value="DUAL SPECIFICITY PROTEIN PHOSPHATASE TPBA"/>
    <property type="match status" value="1"/>
</dbReference>
<keyword evidence="4" id="KW-1185">Reference proteome</keyword>
<dbReference type="SUPFAM" id="SSF52799">
    <property type="entry name" value="(Phosphotyrosine protein) phosphatases II"/>
    <property type="match status" value="1"/>
</dbReference>
<evidence type="ECO:0000259" key="2">
    <source>
        <dbReference type="Pfam" id="PF22741"/>
    </source>
</evidence>
<dbReference type="Pfam" id="PF22741">
    <property type="entry name" value="PTP-NADK"/>
    <property type="match status" value="1"/>
</dbReference>
<evidence type="ECO:0000313" key="3">
    <source>
        <dbReference type="EMBL" id="MEN3069210.1"/>
    </source>
</evidence>